<reference evidence="5" key="2">
    <citation type="submission" date="2015-09" db="EMBL/GenBank/DDBJ databases">
        <title>Draft genome sequence of Mycobacterium neoaurum DSM 44074.</title>
        <authorList>
            <person name="Croce O."/>
            <person name="Robert C."/>
            <person name="Raoult D."/>
            <person name="Drancourt M."/>
        </authorList>
    </citation>
    <scope>NUCLEOTIDE SEQUENCE</scope>
    <source>
        <strain evidence="5">DSM 44074</strain>
    </source>
</reference>
<evidence type="ECO:0000313" key="6">
    <source>
        <dbReference type="Proteomes" id="UP000028864"/>
    </source>
</evidence>
<evidence type="ECO:0000313" key="5">
    <source>
        <dbReference type="EMBL" id="CDQ45651.1"/>
    </source>
</evidence>
<accession>A0AAV2WN12</accession>
<evidence type="ECO:0000256" key="1">
    <source>
        <dbReference type="ARBA" id="ARBA00004255"/>
    </source>
</evidence>
<dbReference type="InterPro" id="IPR038261">
    <property type="entry name" value="GPP34-like_sf"/>
</dbReference>
<dbReference type="GO" id="GO:0070273">
    <property type="term" value="F:phosphatidylinositol-4-phosphate binding"/>
    <property type="evidence" value="ECO:0007669"/>
    <property type="project" value="InterPro"/>
</dbReference>
<dbReference type="EMBL" id="LK021339">
    <property type="protein sequence ID" value="CDQ45651.1"/>
    <property type="molecule type" value="Genomic_DNA"/>
</dbReference>
<organism evidence="5 6">
    <name type="scientific">Mycolicibacterium neoaurum</name>
    <name type="common">Mycobacterium neoaurum</name>
    <dbReference type="NCBI Taxonomy" id="1795"/>
    <lineage>
        <taxon>Bacteria</taxon>
        <taxon>Bacillati</taxon>
        <taxon>Actinomycetota</taxon>
        <taxon>Actinomycetes</taxon>
        <taxon>Mycobacteriales</taxon>
        <taxon>Mycobacteriaceae</taxon>
        <taxon>Mycolicibacterium</taxon>
    </lineage>
</organism>
<keyword evidence="2" id="KW-0333">Golgi apparatus</keyword>
<dbReference type="Pfam" id="PF05719">
    <property type="entry name" value="GPP34"/>
    <property type="match status" value="1"/>
</dbReference>
<dbReference type="RefSeq" id="WP_030136297.1">
    <property type="nucleotide sequence ID" value="NZ_LK021339.1"/>
</dbReference>
<dbReference type="Gene3D" id="1.10.3630.10">
    <property type="entry name" value="yeast vps74-n-term truncation variant domain like"/>
    <property type="match status" value="1"/>
</dbReference>
<reference evidence="5" key="1">
    <citation type="submission" date="2014-05" db="EMBL/GenBank/DDBJ databases">
        <authorList>
            <person name="Urmite Genomes"/>
        </authorList>
    </citation>
    <scope>NUCLEOTIDE SEQUENCE</scope>
    <source>
        <strain evidence="5">DSM 44074</strain>
    </source>
</reference>
<evidence type="ECO:0000256" key="3">
    <source>
        <dbReference type="ARBA" id="ARBA00023121"/>
    </source>
</evidence>
<dbReference type="Proteomes" id="UP000028864">
    <property type="component" value="Unassembled WGS sequence"/>
</dbReference>
<keyword evidence="3" id="KW-0446">Lipid-binding</keyword>
<sequence length="217" mass="23201">MAQIAEDLLLLLLDNAAARPGIERRRRQRVLAAAVLLDLARVCRVRPSADGDSVPAGRLLALAGDAPLDPVTGPAWTLLTRRPLKVGAAVSKLSRDAEQQLLDQLERAGQIQRVPLGPKEFSYPLRTRARVGPAREALLAALFDRRPPSTPTAAAITLLHAADGLGAVLSLNDRGWRWVHARAGEIALGSWLDESPSALPEINVAVTAAALRPVLQS</sequence>
<dbReference type="GO" id="GO:0005737">
    <property type="term" value="C:cytoplasm"/>
    <property type="evidence" value="ECO:0007669"/>
    <property type="project" value="UniProtKB-ARBA"/>
</dbReference>
<evidence type="ECO:0000256" key="4">
    <source>
        <dbReference type="ARBA" id="ARBA00023136"/>
    </source>
</evidence>
<dbReference type="GO" id="GO:0012505">
    <property type="term" value="C:endomembrane system"/>
    <property type="evidence" value="ECO:0007669"/>
    <property type="project" value="UniProtKB-ARBA"/>
</dbReference>
<gene>
    <name evidence="5" type="ORF">BN1047_03550</name>
</gene>
<comment type="subcellular location">
    <subcellularLocation>
        <location evidence="1">Golgi apparatus membrane</location>
        <topology evidence="1">Peripheral membrane protein</topology>
        <orientation evidence="1">Cytoplasmic side</orientation>
    </subcellularLocation>
</comment>
<protein>
    <recommendedName>
        <fullName evidence="7">GPP34 family phosphoprotein</fullName>
    </recommendedName>
</protein>
<name>A0AAV2WN12_MYCNE</name>
<evidence type="ECO:0008006" key="7">
    <source>
        <dbReference type="Google" id="ProtNLM"/>
    </source>
</evidence>
<dbReference type="InterPro" id="IPR008628">
    <property type="entry name" value="GPP34-like"/>
</dbReference>
<dbReference type="AlphaFoldDB" id="A0AAV2WN12"/>
<keyword evidence="4" id="KW-0472">Membrane</keyword>
<evidence type="ECO:0000256" key="2">
    <source>
        <dbReference type="ARBA" id="ARBA00023034"/>
    </source>
</evidence>
<proteinExistence type="predicted"/>